<dbReference type="EMBL" id="MAAO01000007">
    <property type="protein sequence ID" value="OUR95813.1"/>
    <property type="molecule type" value="Genomic_DNA"/>
</dbReference>
<evidence type="ECO:0000313" key="2">
    <source>
        <dbReference type="Proteomes" id="UP000196531"/>
    </source>
</evidence>
<accession>A0A1Y5FAN6</accession>
<protein>
    <recommendedName>
        <fullName evidence="3">HTH cro/C1-type domain-containing protein</fullName>
    </recommendedName>
</protein>
<evidence type="ECO:0008006" key="3">
    <source>
        <dbReference type="Google" id="ProtNLM"/>
    </source>
</evidence>
<proteinExistence type="predicted"/>
<reference evidence="2" key="1">
    <citation type="journal article" date="2017" name="Proc. Natl. Acad. Sci. U.S.A.">
        <title>Simulation of Deepwater Horizon oil plume reveals substrate specialization within a complex community of hydrocarbon-degraders.</title>
        <authorList>
            <person name="Hu P."/>
            <person name="Dubinsky E.A."/>
            <person name="Probst A.J."/>
            <person name="Wang J."/>
            <person name="Sieber C.M.K."/>
            <person name="Tom L.M."/>
            <person name="Gardinali P."/>
            <person name="Banfield J.F."/>
            <person name="Atlas R.M."/>
            <person name="Andersen G.L."/>
        </authorList>
    </citation>
    <scope>NUCLEOTIDE SEQUENCE [LARGE SCALE GENOMIC DNA]</scope>
</reference>
<dbReference type="Proteomes" id="UP000196531">
    <property type="component" value="Unassembled WGS sequence"/>
</dbReference>
<name>A0A1Y5FAN6_9BACT</name>
<comment type="caution">
    <text evidence="1">The sequence shown here is derived from an EMBL/GenBank/DDBJ whole genome shotgun (WGS) entry which is preliminary data.</text>
</comment>
<sequence>MVDTDSKLLIDTIKLLLKKEGLTYKQIGVELSLSEVSIKRIFSKYDCSLSKITQICKLLSTTLLEVSELARKSVKNKNYFLSDKQETYFSKHPFYFFVFRELYRGRSNSLIQAEYKISDKEMFKILRALEKLELLDIYPDNKVKFKISGQLRLKLEGVFFEKLIKKQNHHFLESVYKNVLKDDCCMQASELQLSKTSLAAMVQDINSLGKKYREKAYLEGSTIAKKDLTDVRWLFAFLPYKTDWESYR</sequence>
<gene>
    <name evidence="1" type="ORF">A9Q84_15035</name>
</gene>
<organism evidence="1 2">
    <name type="scientific">Halobacteriovorax marinus</name>
    <dbReference type="NCBI Taxonomy" id="97084"/>
    <lineage>
        <taxon>Bacteria</taxon>
        <taxon>Pseudomonadati</taxon>
        <taxon>Bdellovibrionota</taxon>
        <taxon>Bacteriovoracia</taxon>
        <taxon>Bacteriovoracales</taxon>
        <taxon>Halobacteriovoraceae</taxon>
        <taxon>Halobacteriovorax</taxon>
    </lineage>
</organism>
<dbReference type="AlphaFoldDB" id="A0A1Y5FAN6"/>
<evidence type="ECO:0000313" key="1">
    <source>
        <dbReference type="EMBL" id="OUR95813.1"/>
    </source>
</evidence>